<feature type="transmembrane region" description="Helical" evidence="1">
    <location>
        <begin position="51"/>
        <end position="70"/>
    </location>
</feature>
<name>X0STL2_9ZZZZ</name>
<gene>
    <name evidence="2" type="ORF">S01H1_08807</name>
</gene>
<dbReference type="AlphaFoldDB" id="X0STL2"/>
<organism evidence="2">
    <name type="scientific">marine sediment metagenome</name>
    <dbReference type="NCBI Taxonomy" id="412755"/>
    <lineage>
        <taxon>unclassified sequences</taxon>
        <taxon>metagenomes</taxon>
        <taxon>ecological metagenomes</taxon>
    </lineage>
</organism>
<proteinExistence type="predicted"/>
<evidence type="ECO:0000256" key="1">
    <source>
        <dbReference type="SAM" id="Phobius"/>
    </source>
</evidence>
<feature type="transmembrane region" description="Helical" evidence="1">
    <location>
        <begin position="12"/>
        <end position="39"/>
    </location>
</feature>
<sequence length="85" mass="9175">MLSTGAVGVASYFLFHVPIGRVAGALAITLLAIGFAYYIRIKPSRKVNRGLYILLGFSPIGFCLWLLYVYSGLSGFLTTLGPWGS</sequence>
<keyword evidence="1" id="KW-0812">Transmembrane</keyword>
<accession>X0STL2</accession>
<evidence type="ECO:0000313" key="2">
    <source>
        <dbReference type="EMBL" id="GAF79282.1"/>
    </source>
</evidence>
<keyword evidence="1" id="KW-1133">Transmembrane helix</keyword>
<reference evidence="2" key="1">
    <citation type="journal article" date="2014" name="Front. Microbiol.">
        <title>High frequency of phylogenetically diverse reductive dehalogenase-homologous genes in deep subseafloor sedimentary metagenomes.</title>
        <authorList>
            <person name="Kawai M."/>
            <person name="Futagami T."/>
            <person name="Toyoda A."/>
            <person name="Takaki Y."/>
            <person name="Nishi S."/>
            <person name="Hori S."/>
            <person name="Arai W."/>
            <person name="Tsubouchi T."/>
            <person name="Morono Y."/>
            <person name="Uchiyama I."/>
            <person name="Ito T."/>
            <person name="Fujiyama A."/>
            <person name="Inagaki F."/>
            <person name="Takami H."/>
        </authorList>
    </citation>
    <scope>NUCLEOTIDE SEQUENCE</scope>
    <source>
        <strain evidence="2">Expedition CK06-06</strain>
    </source>
</reference>
<comment type="caution">
    <text evidence="2">The sequence shown here is derived from an EMBL/GenBank/DDBJ whole genome shotgun (WGS) entry which is preliminary data.</text>
</comment>
<protein>
    <submittedName>
        <fullName evidence="2">Uncharacterized protein</fullName>
    </submittedName>
</protein>
<dbReference type="EMBL" id="BARS01004506">
    <property type="protein sequence ID" value="GAF79282.1"/>
    <property type="molecule type" value="Genomic_DNA"/>
</dbReference>
<keyword evidence="1" id="KW-0472">Membrane</keyword>
<feature type="non-terminal residue" evidence="2">
    <location>
        <position position="85"/>
    </location>
</feature>